<comment type="caution">
    <text evidence="2">The sequence shown here is derived from an EMBL/GenBank/DDBJ whole genome shotgun (WGS) entry which is preliminary data.</text>
</comment>
<dbReference type="InterPro" id="IPR002145">
    <property type="entry name" value="CopG"/>
</dbReference>
<dbReference type="InterPro" id="IPR013321">
    <property type="entry name" value="Arc_rbn_hlx_hlx"/>
</dbReference>
<dbReference type="Gene3D" id="1.10.1220.10">
    <property type="entry name" value="Met repressor-like"/>
    <property type="match status" value="1"/>
</dbReference>
<reference evidence="2" key="1">
    <citation type="journal article" date="2015" name="Nature">
        <title>Complex archaea that bridge the gap between prokaryotes and eukaryotes.</title>
        <authorList>
            <person name="Spang A."/>
            <person name="Saw J.H."/>
            <person name="Jorgensen S.L."/>
            <person name="Zaremba-Niedzwiedzka K."/>
            <person name="Martijn J."/>
            <person name="Lind A.E."/>
            <person name="van Eijk R."/>
            <person name="Schleper C."/>
            <person name="Guy L."/>
            <person name="Ettema T.J."/>
        </authorList>
    </citation>
    <scope>NUCLEOTIDE SEQUENCE</scope>
</reference>
<dbReference type="EMBL" id="LAZR01000692">
    <property type="protein sequence ID" value="KKN60548.1"/>
    <property type="molecule type" value="Genomic_DNA"/>
</dbReference>
<dbReference type="SUPFAM" id="SSF47598">
    <property type="entry name" value="Ribbon-helix-helix"/>
    <property type="match status" value="1"/>
</dbReference>
<dbReference type="CDD" id="cd22231">
    <property type="entry name" value="RHH_NikR_HicB-like"/>
    <property type="match status" value="1"/>
</dbReference>
<dbReference type="GO" id="GO:0006355">
    <property type="term" value="P:regulation of DNA-templated transcription"/>
    <property type="evidence" value="ECO:0007669"/>
    <property type="project" value="InterPro"/>
</dbReference>
<sequence length="76" mass="8763">MIVIKLISVNLPESYLNMLENLVVAGRFPNRSEAIRVSIRDLIKLEYLIDERIDGEKKSSIIESKVQNEVEENVFT</sequence>
<organism evidence="2">
    <name type="scientific">marine sediment metagenome</name>
    <dbReference type="NCBI Taxonomy" id="412755"/>
    <lineage>
        <taxon>unclassified sequences</taxon>
        <taxon>metagenomes</taxon>
        <taxon>ecological metagenomes</taxon>
    </lineage>
</organism>
<dbReference type="Pfam" id="PF01402">
    <property type="entry name" value="RHH_1"/>
    <property type="match status" value="1"/>
</dbReference>
<evidence type="ECO:0000259" key="1">
    <source>
        <dbReference type="Pfam" id="PF01402"/>
    </source>
</evidence>
<proteinExistence type="predicted"/>
<name>A0A0F9V3T0_9ZZZZ</name>
<evidence type="ECO:0000313" key="2">
    <source>
        <dbReference type="EMBL" id="KKN60548.1"/>
    </source>
</evidence>
<gene>
    <name evidence="2" type="ORF">LCGC14_0530860</name>
</gene>
<dbReference type="InterPro" id="IPR010985">
    <property type="entry name" value="Ribbon_hlx_hlx"/>
</dbReference>
<dbReference type="AlphaFoldDB" id="A0A0F9V3T0"/>
<protein>
    <recommendedName>
        <fullName evidence="1">Ribbon-helix-helix protein CopG domain-containing protein</fullName>
    </recommendedName>
</protein>
<feature type="domain" description="Ribbon-helix-helix protein CopG" evidence="1">
    <location>
        <begin position="5"/>
        <end position="46"/>
    </location>
</feature>
<accession>A0A0F9V3T0</accession>